<organism evidence="7 8">
    <name type="scientific">Cladorrhinum samala</name>
    <dbReference type="NCBI Taxonomy" id="585594"/>
    <lineage>
        <taxon>Eukaryota</taxon>
        <taxon>Fungi</taxon>
        <taxon>Dikarya</taxon>
        <taxon>Ascomycota</taxon>
        <taxon>Pezizomycotina</taxon>
        <taxon>Sordariomycetes</taxon>
        <taxon>Sordariomycetidae</taxon>
        <taxon>Sordariales</taxon>
        <taxon>Podosporaceae</taxon>
        <taxon>Cladorrhinum</taxon>
    </lineage>
</organism>
<protein>
    <recommendedName>
        <fullName evidence="4">Ornithine decarboxylase antizyme</fullName>
    </recommendedName>
</protein>
<dbReference type="InterPro" id="IPR016181">
    <property type="entry name" value="Acyl_CoA_acyltransferase"/>
</dbReference>
<gene>
    <name evidence="7" type="ORF">QBC42DRAFT_290823</name>
</gene>
<dbReference type="GO" id="GO:0005737">
    <property type="term" value="C:cytoplasm"/>
    <property type="evidence" value="ECO:0007669"/>
    <property type="project" value="TreeGrafter"/>
</dbReference>
<dbReference type="AlphaFoldDB" id="A0AAV9HCN5"/>
<reference evidence="7" key="1">
    <citation type="journal article" date="2023" name="Mol. Phylogenet. Evol.">
        <title>Genome-scale phylogeny and comparative genomics of the fungal order Sordariales.</title>
        <authorList>
            <person name="Hensen N."/>
            <person name="Bonometti L."/>
            <person name="Westerberg I."/>
            <person name="Brannstrom I.O."/>
            <person name="Guillou S."/>
            <person name="Cros-Aarteil S."/>
            <person name="Calhoun S."/>
            <person name="Haridas S."/>
            <person name="Kuo A."/>
            <person name="Mondo S."/>
            <person name="Pangilinan J."/>
            <person name="Riley R."/>
            <person name="LaButti K."/>
            <person name="Andreopoulos B."/>
            <person name="Lipzen A."/>
            <person name="Chen C."/>
            <person name="Yan M."/>
            <person name="Daum C."/>
            <person name="Ng V."/>
            <person name="Clum A."/>
            <person name="Steindorff A."/>
            <person name="Ohm R.A."/>
            <person name="Martin F."/>
            <person name="Silar P."/>
            <person name="Natvig D.O."/>
            <person name="Lalanne C."/>
            <person name="Gautier V."/>
            <person name="Ament-Velasquez S.L."/>
            <person name="Kruys A."/>
            <person name="Hutchinson M.I."/>
            <person name="Powell A.J."/>
            <person name="Barry K."/>
            <person name="Miller A.N."/>
            <person name="Grigoriev I.V."/>
            <person name="Debuchy R."/>
            <person name="Gladieux P."/>
            <person name="Hiltunen Thoren M."/>
            <person name="Johannesson H."/>
        </authorList>
    </citation>
    <scope>NUCLEOTIDE SEQUENCE</scope>
    <source>
        <strain evidence="7">PSN324</strain>
    </source>
</reference>
<dbReference type="SUPFAM" id="SSF55729">
    <property type="entry name" value="Acyl-CoA N-acyltransferases (Nat)"/>
    <property type="match status" value="1"/>
</dbReference>
<dbReference type="Pfam" id="PF02100">
    <property type="entry name" value="ODC_AZ"/>
    <property type="match status" value="1"/>
</dbReference>
<comment type="caution">
    <text evidence="7">The sequence shown here is derived from an EMBL/GenBank/DDBJ whole genome shotgun (WGS) entry which is preliminary data.</text>
</comment>
<sequence length="328" mass="35137">MAPMKQTTNNYSSSNYGEGIVHQASILASCYVVDNSPSGASSASLKGLHYCTTGVAGAECPPLAAINTTTNELALTPKARKSRAGHGVASATSGSSAADNQRRRGGAALRIRGECERFLCETLRAMFLGEGNGAPHGSALNTGVYYDNYRNINNTAAVINNNNNNNSHTNNGLINNNNHNYGQLTPPEDFRINAQMAARGYRGSSAVGGPIQAYLEIWDYVGGSSFRGFVAEDAAAEQDESKSLFVFFDSHVMSRDLKQALVALIELAEGPLECSNMVICVDRNIPAEEAKALTRGLQWAGFSLTTLDYWSGGLDVVSDRWLFMGMEV</sequence>
<feature type="compositionally biased region" description="Low complexity" evidence="6">
    <location>
        <begin position="85"/>
        <end position="98"/>
    </location>
</feature>
<dbReference type="PANTHER" id="PTHR10279:SF10">
    <property type="entry name" value="ORNITHINE DECARBOXYLASE ANTIZYME"/>
    <property type="match status" value="1"/>
</dbReference>
<name>A0AAV9HCN5_9PEZI</name>
<evidence type="ECO:0000256" key="6">
    <source>
        <dbReference type="SAM" id="MobiDB-lite"/>
    </source>
</evidence>
<keyword evidence="8" id="KW-1185">Reference proteome</keyword>
<dbReference type="GO" id="GO:0045732">
    <property type="term" value="P:positive regulation of protein catabolic process"/>
    <property type="evidence" value="ECO:0007669"/>
    <property type="project" value="TreeGrafter"/>
</dbReference>
<evidence type="ECO:0000256" key="5">
    <source>
        <dbReference type="ARBA" id="ARBA00022758"/>
    </source>
</evidence>
<dbReference type="GO" id="GO:0005634">
    <property type="term" value="C:nucleus"/>
    <property type="evidence" value="ECO:0007669"/>
    <property type="project" value="TreeGrafter"/>
</dbReference>
<evidence type="ECO:0000313" key="8">
    <source>
        <dbReference type="Proteomes" id="UP001321749"/>
    </source>
</evidence>
<dbReference type="Gene3D" id="3.40.630.60">
    <property type="match status" value="1"/>
</dbReference>
<dbReference type="PROSITE" id="PS51257">
    <property type="entry name" value="PROKAR_LIPOPROTEIN"/>
    <property type="match status" value="1"/>
</dbReference>
<comment type="function">
    <text evidence="1">Ornithine decarboxylase (ODC) antizyme protein that negatively regulates ODC activity and intracellular polyamine biosynthesis in response to increased intracellular polyamine levels. Binds to ODC monomers, inhibiting the assembly of the functional ODC homodimer, and targets the monomers for ubiquitin-independent proteolytic destruction by the 26S proteasome.</text>
</comment>
<feature type="region of interest" description="Disordered" evidence="6">
    <location>
        <begin position="79"/>
        <end position="105"/>
    </location>
</feature>
<dbReference type="PANTHER" id="PTHR10279">
    <property type="entry name" value="ORNITHINE DECARBOXYLASE ANTIZYME"/>
    <property type="match status" value="1"/>
</dbReference>
<dbReference type="GO" id="GO:0008073">
    <property type="term" value="F:ornithine decarboxylase inhibitor activity"/>
    <property type="evidence" value="ECO:0007669"/>
    <property type="project" value="InterPro"/>
</dbReference>
<keyword evidence="5" id="KW-0688">Ribosomal frameshifting</keyword>
<comment type="subunit">
    <text evidence="3">Interacts with ODC and thereby sterically blocks ODC homodimerization.</text>
</comment>
<evidence type="ECO:0000256" key="4">
    <source>
        <dbReference type="ARBA" id="ARBA00017712"/>
    </source>
</evidence>
<evidence type="ECO:0000313" key="7">
    <source>
        <dbReference type="EMBL" id="KAK4458198.1"/>
    </source>
</evidence>
<evidence type="ECO:0000256" key="1">
    <source>
        <dbReference type="ARBA" id="ARBA00002307"/>
    </source>
</evidence>
<dbReference type="Proteomes" id="UP001321749">
    <property type="component" value="Unassembled WGS sequence"/>
</dbReference>
<evidence type="ECO:0000256" key="3">
    <source>
        <dbReference type="ARBA" id="ARBA00011486"/>
    </source>
</evidence>
<accession>A0AAV9HCN5</accession>
<dbReference type="EMBL" id="MU865079">
    <property type="protein sequence ID" value="KAK4458198.1"/>
    <property type="molecule type" value="Genomic_DNA"/>
</dbReference>
<comment type="similarity">
    <text evidence="2">Belongs to the ODC antizyme family.</text>
</comment>
<dbReference type="GO" id="GO:0075523">
    <property type="term" value="P:viral translational frameshifting"/>
    <property type="evidence" value="ECO:0007669"/>
    <property type="project" value="UniProtKB-KW"/>
</dbReference>
<reference evidence="7" key="2">
    <citation type="submission" date="2023-06" db="EMBL/GenBank/DDBJ databases">
        <authorList>
            <consortium name="Lawrence Berkeley National Laboratory"/>
            <person name="Mondo S.J."/>
            <person name="Hensen N."/>
            <person name="Bonometti L."/>
            <person name="Westerberg I."/>
            <person name="Brannstrom I.O."/>
            <person name="Guillou S."/>
            <person name="Cros-Aarteil S."/>
            <person name="Calhoun S."/>
            <person name="Haridas S."/>
            <person name="Kuo A."/>
            <person name="Pangilinan J."/>
            <person name="Riley R."/>
            <person name="Labutti K."/>
            <person name="Andreopoulos B."/>
            <person name="Lipzen A."/>
            <person name="Chen C."/>
            <person name="Yanf M."/>
            <person name="Daum C."/>
            <person name="Ng V."/>
            <person name="Clum A."/>
            <person name="Steindorff A."/>
            <person name="Ohm R."/>
            <person name="Martin F."/>
            <person name="Silar P."/>
            <person name="Natvig D."/>
            <person name="Lalanne C."/>
            <person name="Gautier V."/>
            <person name="Ament-Velasquez S.L."/>
            <person name="Kruys A."/>
            <person name="Hutchinson M.I."/>
            <person name="Powell A.J."/>
            <person name="Barry K."/>
            <person name="Miller A.N."/>
            <person name="Grigoriev I.V."/>
            <person name="Debuchy R."/>
            <person name="Gladieux P."/>
            <person name="Thoren M.H."/>
            <person name="Johannesson H."/>
        </authorList>
    </citation>
    <scope>NUCLEOTIDE SEQUENCE</scope>
    <source>
        <strain evidence="7">PSN324</strain>
    </source>
</reference>
<proteinExistence type="inferred from homology"/>
<evidence type="ECO:0000256" key="2">
    <source>
        <dbReference type="ARBA" id="ARBA00008796"/>
    </source>
</evidence>
<dbReference type="InterPro" id="IPR038581">
    <property type="entry name" value="ODC_AZ_sf"/>
</dbReference>
<dbReference type="InterPro" id="IPR002993">
    <property type="entry name" value="ODC_AZ"/>
</dbReference>